<dbReference type="OMA" id="EGPHFRL"/>
<dbReference type="Proteomes" id="UP000472277">
    <property type="component" value="Chromosome 4"/>
</dbReference>
<dbReference type="Ensembl" id="ENSSTUT00000022429.1">
    <property type="protein sequence ID" value="ENSSTUP00000021336.1"/>
    <property type="gene ID" value="ENSSTUG00000009450.1"/>
</dbReference>
<organism evidence="1 2">
    <name type="scientific">Salmo trutta</name>
    <name type="common">Brown trout</name>
    <dbReference type="NCBI Taxonomy" id="8032"/>
    <lineage>
        <taxon>Eukaryota</taxon>
        <taxon>Metazoa</taxon>
        <taxon>Chordata</taxon>
        <taxon>Craniata</taxon>
        <taxon>Vertebrata</taxon>
        <taxon>Euteleostomi</taxon>
        <taxon>Actinopterygii</taxon>
        <taxon>Neopterygii</taxon>
        <taxon>Teleostei</taxon>
        <taxon>Protacanthopterygii</taxon>
        <taxon>Salmoniformes</taxon>
        <taxon>Salmonidae</taxon>
        <taxon>Salmoninae</taxon>
        <taxon>Salmo</taxon>
    </lineage>
</organism>
<evidence type="ECO:0000313" key="1">
    <source>
        <dbReference type="Ensembl" id="ENSSTUP00000021336.1"/>
    </source>
</evidence>
<dbReference type="GeneTree" id="ENSGT00940000177291"/>
<dbReference type="AlphaFoldDB" id="A0A673XLQ0"/>
<reference evidence="1" key="1">
    <citation type="submission" date="2025-08" db="UniProtKB">
        <authorList>
            <consortium name="Ensembl"/>
        </authorList>
    </citation>
    <scope>IDENTIFICATION</scope>
</reference>
<reference evidence="1" key="2">
    <citation type="submission" date="2025-09" db="UniProtKB">
        <authorList>
            <consortium name="Ensembl"/>
        </authorList>
    </citation>
    <scope>IDENTIFICATION</scope>
</reference>
<keyword evidence="2" id="KW-1185">Reference proteome</keyword>
<dbReference type="InParanoid" id="A0A673XLQ0"/>
<accession>A0A673XLQ0</accession>
<evidence type="ECO:0000313" key="2">
    <source>
        <dbReference type="Proteomes" id="UP000472277"/>
    </source>
</evidence>
<protein>
    <submittedName>
        <fullName evidence="1">Uncharacterized protein</fullName>
    </submittedName>
</protein>
<name>A0A673XLQ0_SALTR</name>
<sequence>MENSGSPVVSLVWGQEGPHFRLVARASVQTELQPTVLLRKVKGVLRHADGKGKVAAHTAHYDGRPNVAGLDLHQAAPGAVLCGGLVHLLLRTAMVRLEDHRYLKDANKEMPVNESPFLIQLEAIQLTSTLLLFQ</sequence>
<proteinExistence type="predicted"/>